<proteinExistence type="predicted"/>
<gene>
    <name evidence="2" type="ORF">GCM10023350_29380</name>
</gene>
<keyword evidence="1" id="KW-0812">Transmembrane</keyword>
<sequence length="160" mass="17381">MSQTPTYSERLGVPLRWWVQGTMLVATLWLAVVVALPAVAAWIITAVAMAVLSLGLWAYGAARITVDTATFRAGRAHIDVAHIGDAIPLDAGQTRRIAGMDADARAYLLLRPYLKRAVRVEITDPADPAPYWLVSTRRPEELADALGALSRPSKAEPTEH</sequence>
<dbReference type="EMBL" id="BAABKN010000019">
    <property type="protein sequence ID" value="GAA4742801.1"/>
    <property type="molecule type" value="Genomic_DNA"/>
</dbReference>
<evidence type="ECO:0000313" key="2">
    <source>
        <dbReference type="EMBL" id="GAA4742801.1"/>
    </source>
</evidence>
<feature type="transmembrane region" description="Helical" evidence="1">
    <location>
        <begin position="17"/>
        <end position="36"/>
    </location>
</feature>
<dbReference type="RefSeq" id="WP_345527567.1">
    <property type="nucleotide sequence ID" value="NZ_BAABKN010000019.1"/>
</dbReference>
<reference evidence="3" key="1">
    <citation type="journal article" date="2019" name="Int. J. Syst. Evol. Microbiol.">
        <title>The Global Catalogue of Microorganisms (GCM) 10K type strain sequencing project: providing services to taxonomists for standard genome sequencing and annotation.</title>
        <authorList>
            <consortium name="The Broad Institute Genomics Platform"/>
            <consortium name="The Broad Institute Genome Sequencing Center for Infectious Disease"/>
            <person name="Wu L."/>
            <person name="Ma J."/>
        </authorList>
    </citation>
    <scope>NUCLEOTIDE SEQUENCE [LARGE SCALE GENOMIC DNA]</scope>
    <source>
        <strain evidence="3">JCM 18532</strain>
    </source>
</reference>
<name>A0ABP8Z0R0_9ACTN</name>
<accession>A0ABP8Z0R0</accession>
<protein>
    <submittedName>
        <fullName evidence="2">DUF3093 domain-containing protein</fullName>
    </submittedName>
</protein>
<keyword evidence="1" id="KW-0472">Membrane</keyword>
<evidence type="ECO:0000256" key="1">
    <source>
        <dbReference type="SAM" id="Phobius"/>
    </source>
</evidence>
<keyword evidence="3" id="KW-1185">Reference proteome</keyword>
<dbReference type="InterPro" id="IPR021443">
    <property type="entry name" value="DUF3093"/>
</dbReference>
<dbReference type="Proteomes" id="UP001499882">
    <property type="component" value="Unassembled WGS sequence"/>
</dbReference>
<comment type="caution">
    <text evidence="2">The sequence shown here is derived from an EMBL/GenBank/DDBJ whole genome shotgun (WGS) entry which is preliminary data.</text>
</comment>
<organism evidence="2 3">
    <name type="scientific">Nocardioides endophyticus</name>
    <dbReference type="NCBI Taxonomy" id="1353775"/>
    <lineage>
        <taxon>Bacteria</taxon>
        <taxon>Bacillati</taxon>
        <taxon>Actinomycetota</taxon>
        <taxon>Actinomycetes</taxon>
        <taxon>Propionibacteriales</taxon>
        <taxon>Nocardioidaceae</taxon>
        <taxon>Nocardioides</taxon>
    </lineage>
</organism>
<keyword evidence="1" id="KW-1133">Transmembrane helix</keyword>
<dbReference type="Pfam" id="PF11292">
    <property type="entry name" value="DUF3093"/>
    <property type="match status" value="1"/>
</dbReference>
<feature type="transmembrane region" description="Helical" evidence="1">
    <location>
        <begin position="42"/>
        <end position="62"/>
    </location>
</feature>
<evidence type="ECO:0000313" key="3">
    <source>
        <dbReference type="Proteomes" id="UP001499882"/>
    </source>
</evidence>